<evidence type="ECO:0000313" key="2">
    <source>
        <dbReference type="EMBL" id="KAG1574756.1"/>
    </source>
</evidence>
<comment type="caution">
    <text evidence="2">The sequence shown here is derived from an EMBL/GenBank/DDBJ whole genome shotgun (WGS) entry which is preliminary data.</text>
</comment>
<keyword evidence="3" id="KW-1185">Reference proteome</keyword>
<feature type="region of interest" description="Disordered" evidence="1">
    <location>
        <begin position="30"/>
        <end position="85"/>
    </location>
</feature>
<evidence type="ECO:0000256" key="1">
    <source>
        <dbReference type="SAM" id="MobiDB-lite"/>
    </source>
</evidence>
<dbReference type="Proteomes" id="UP000740926">
    <property type="component" value="Unassembled WGS sequence"/>
</dbReference>
<feature type="region of interest" description="Disordered" evidence="1">
    <location>
        <begin position="241"/>
        <end position="341"/>
    </location>
</feature>
<protein>
    <submittedName>
        <fullName evidence="2">Uncharacterized protein</fullName>
    </submittedName>
</protein>
<gene>
    <name evidence="2" type="ORF">G6F50_001699</name>
</gene>
<feature type="compositionally biased region" description="Polar residues" evidence="1">
    <location>
        <begin position="243"/>
        <end position="258"/>
    </location>
</feature>
<proteinExistence type="predicted"/>
<name>A0A9P6ZBE1_9FUNG</name>
<dbReference type="EMBL" id="JAANIU010000144">
    <property type="protein sequence ID" value="KAG1574756.1"/>
    <property type="molecule type" value="Genomic_DNA"/>
</dbReference>
<organism evidence="2 3">
    <name type="scientific">Rhizopus delemar</name>
    <dbReference type="NCBI Taxonomy" id="936053"/>
    <lineage>
        <taxon>Eukaryota</taxon>
        <taxon>Fungi</taxon>
        <taxon>Fungi incertae sedis</taxon>
        <taxon>Mucoromycota</taxon>
        <taxon>Mucoromycotina</taxon>
        <taxon>Mucoromycetes</taxon>
        <taxon>Mucorales</taxon>
        <taxon>Mucorineae</taxon>
        <taxon>Rhizopodaceae</taxon>
        <taxon>Rhizopus</taxon>
    </lineage>
</organism>
<feature type="compositionally biased region" description="Acidic residues" evidence="1">
    <location>
        <begin position="313"/>
        <end position="328"/>
    </location>
</feature>
<sequence>MTKKRKADPANGCAKIDSYFKKICNSPKQTFNNENALEGTGKPSNSLIKEKQQKDEKVNQTVRKPLGLKNTSDNGGLKKSEGLKIMSSDSLKDTITVFEDEPIRKPFGSKSNSQIPVFNDENKENEESQTTRKPLETKATDDNVSKETIVVFEDENNNEPIRRSLGLKSVGDSTGLKNCGLTAREPLKEKTTQLTPLKTTGIKVSTRSFNVLCDDDINKGVQQAPEPKRFEVYTHDELDTQHISESYSDSQRSFVLSSSEHRNDSQTSDKQANDTPRKRADENEIYSPFEVYEDRQPSLFSSSASPDINDGFFSEDELEGDLGEEEVDDSRYEFSVPKAPV</sequence>
<dbReference type="AlphaFoldDB" id="A0A9P6ZBE1"/>
<reference evidence="2 3" key="1">
    <citation type="journal article" date="2020" name="Microb. Genom.">
        <title>Genetic diversity of clinical and environmental Mucorales isolates obtained from an investigation of mucormycosis cases among solid organ transplant recipients.</title>
        <authorList>
            <person name="Nguyen M.H."/>
            <person name="Kaul D."/>
            <person name="Muto C."/>
            <person name="Cheng S.J."/>
            <person name="Richter R.A."/>
            <person name="Bruno V.M."/>
            <person name="Liu G."/>
            <person name="Beyhan S."/>
            <person name="Sundermann A.J."/>
            <person name="Mounaud S."/>
            <person name="Pasculle A.W."/>
            <person name="Nierman W.C."/>
            <person name="Driscoll E."/>
            <person name="Cumbie R."/>
            <person name="Clancy C.J."/>
            <person name="Dupont C.L."/>
        </authorList>
    </citation>
    <scope>NUCLEOTIDE SEQUENCE [LARGE SCALE GENOMIC DNA]</scope>
    <source>
        <strain evidence="2 3">GL24</strain>
    </source>
</reference>
<feature type="region of interest" description="Disordered" evidence="1">
    <location>
        <begin position="103"/>
        <end position="149"/>
    </location>
</feature>
<evidence type="ECO:0000313" key="3">
    <source>
        <dbReference type="Proteomes" id="UP000740926"/>
    </source>
</evidence>
<accession>A0A9P6ZBE1</accession>
<feature type="compositionally biased region" description="Basic and acidic residues" evidence="1">
    <location>
        <begin position="48"/>
        <end position="58"/>
    </location>
</feature>
<feature type="compositionally biased region" description="Basic and acidic residues" evidence="1">
    <location>
        <begin position="271"/>
        <end position="282"/>
    </location>
</feature>
<feature type="compositionally biased region" description="Basic and acidic residues" evidence="1">
    <location>
        <begin position="120"/>
        <end position="145"/>
    </location>
</feature>